<keyword evidence="7" id="KW-0472">Membrane</keyword>
<dbReference type="PANTHER" id="PTHR48090">
    <property type="entry name" value="UNDECAPRENYL-PHOSPHATE 4-DEOXY-4-FORMAMIDO-L-ARABINOSE TRANSFERASE-RELATED"/>
    <property type="match status" value="1"/>
</dbReference>
<evidence type="ECO:0000256" key="5">
    <source>
        <dbReference type="ARBA" id="ARBA00022985"/>
    </source>
</evidence>
<name>A0A5C6VCW3_9FLAO</name>
<reference evidence="9 10" key="1">
    <citation type="submission" date="2019-08" db="EMBL/GenBank/DDBJ databases">
        <title>Genome of Luteibaculum oceani JCM 18817.</title>
        <authorList>
            <person name="Bowman J.P."/>
        </authorList>
    </citation>
    <scope>NUCLEOTIDE SEQUENCE [LARGE SCALE GENOMIC DNA]</scope>
    <source>
        <strain evidence="9 10">JCM 18817</strain>
    </source>
</reference>
<dbReference type="OrthoDB" id="9807778at2"/>
<evidence type="ECO:0000256" key="4">
    <source>
        <dbReference type="ARBA" id="ARBA00022692"/>
    </source>
</evidence>
<protein>
    <submittedName>
        <fullName evidence="9">Glycosyltransferase</fullName>
    </submittedName>
</protein>
<organism evidence="9 10">
    <name type="scientific">Luteibaculum oceani</name>
    <dbReference type="NCBI Taxonomy" id="1294296"/>
    <lineage>
        <taxon>Bacteria</taxon>
        <taxon>Pseudomonadati</taxon>
        <taxon>Bacteroidota</taxon>
        <taxon>Flavobacteriia</taxon>
        <taxon>Flavobacteriales</taxon>
        <taxon>Luteibaculaceae</taxon>
        <taxon>Luteibaculum</taxon>
    </lineage>
</organism>
<evidence type="ECO:0000313" key="9">
    <source>
        <dbReference type="EMBL" id="TXC81425.1"/>
    </source>
</evidence>
<feature type="domain" description="Glycosyltransferase 2-like" evidence="8">
    <location>
        <begin position="4"/>
        <end position="128"/>
    </location>
</feature>
<evidence type="ECO:0000256" key="2">
    <source>
        <dbReference type="ARBA" id="ARBA00022676"/>
    </source>
</evidence>
<keyword evidence="1" id="KW-1003">Cell membrane</keyword>
<evidence type="ECO:0000313" key="10">
    <source>
        <dbReference type="Proteomes" id="UP000321168"/>
    </source>
</evidence>
<keyword evidence="10" id="KW-1185">Reference proteome</keyword>
<dbReference type="EMBL" id="VORB01000004">
    <property type="protein sequence ID" value="TXC81425.1"/>
    <property type="molecule type" value="Genomic_DNA"/>
</dbReference>
<proteinExistence type="predicted"/>
<dbReference type="PANTHER" id="PTHR48090:SF3">
    <property type="entry name" value="UNDECAPRENYL-PHOSPHATE 4-DEOXY-4-FORMAMIDO-L-ARABINOSE TRANSFERASE"/>
    <property type="match status" value="1"/>
</dbReference>
<dbReference type="GO" id="GO:0016757">
    <property type="term" value="F:glycosyltransferase activity"/>
    <property type="evidence" value="ECO:0007669"/>
    <property type="project" value="UniProtKB-KW"/>
</dbReference>
<keyword evidence="6" id="KW-1133">Transmembrane helix</keyword>
<dbReference type="InterPro" id="IPR029044">
    <property type="entry name" value="Nucleotide-diphossugar_trans"/>
</dbReference>
<dbReference type="GO" id="GO:0009103">
    <property type="term" value="P:lipopolysaccharide biosynthetic process"/>
    <property type="evidence" value="ECO:0007669"/>
    <property type="project" value="UniProtKB-KW"/>
</dbReference>
<evidence type="ECO:0000256" key="6">
    <source>
        <dbReference type="ARBA" id="ARBA00022989"/>
    </source>
</evidence>
<evidence type="ECO:0000256" key="7">
    <source>
        <dbReference type="ARBA" id="ARBA00023136"/>
    </source>
</evidence>
<dbReference type="Gene3D" id="3.90.550.10">
    <property type="entry name" value="Spore Coat Polysaccharide Biosynthesis Protein SpsA, Chain A"/>
    <property type="match status" value="1"/>
</dbReference>
<dbReference type="SUPFAM" id="SSF53448">
    <property type="entry name" value="Nucleotide-diphospho-sugar transferases"/>
    <property type="match status" value="1"/>
</dbReference>
<dbReference type="InterPro" id="IPR050256">
    <property type="entry name" value="Glycosyltransferase_2"/>
</dbReference>
<dbReference type="AlphaFoldDB" id="A0A5C6VCW3"/>
<comment type="caution">
    <text evidence="9">The sequence shown here is derived from an EMBL/GenBank/DDBJ whole genome shotgun (WGS) entry which is preliminary data.</text>
</comment>
<dbReference type="Pfam" id="PF00535">
    <property type="entry name" value="Glycos_transf_2"/>
    <property type="match status" value="1"/>
</dbReference>
<evidence type="ECO:0000256" key="1">
    <source>
        <dbReference type="ARBA" id="ARBA00022475"/>
    </source>
</evidence>
<keyword evidence="5" id="KW-0448">Lipopolysaccharide biosynthesis</keyword>
<sequence length="218" mass="25176">MHISVVIPVFKAKPYLKELVFRLEKALRGLWVDYELIFIEDCSEDGTLELASDLALNIPELQIHPNEENIGQHPSILKGLKLAKGDWVVVMDCDLQEHPEDISRLLKKALEGFEIVLAQRKRLASNRKKAISSALFYRLMRGFGYIHNPEIANFGIYSNEVISEVLKMTKPDFFPLRIAKSTRKKTAIYVDYTETKTSTYTLAKRFKLGASIFWQQWR</sequence>
<dbReference type="RefSeq" id="WP_147014154.1">
    <property type="nucleotide sequence ID" value="NZ_VORB01000004.1"/>
</dbReference>
<evidence type="ECO:0000256" key="3">
    <source>
        <dbReference type="ARBA" id="ARBA00022679"/>
    </source>
</evidence>
<keyword evidence="4" id="KW-0812">Transmembrane</keyword>
<accession>A0A5C6VCW3</accession>
<dbReference type="InterPro" id="IPR001173">
    <property type="entry name" value="Glyco_trans_2-like"/>
</dbReference>
<evidence type="ECO:0000259" key="8">
    <source>
        <dbReference type="Pfam" id="PF00535"/>
    </source>
</evidence>
<keyword evidence="2" id="KW-0328">Glycosyltransferase</keyword>
<dbReference type="GO" id="GO:0005886">
    <property type="term" value="C:plasma membrane"/>
    <property type="evidence" value="ECO:0007669"/>
    <property type="project" value="TreeGrafter"/>
</dbReference>
<dbReference type="Proteomes" id="UP000321168">
    <property type="component" value="Unassembled WGS sequence"/>
</dbReference>
<gene>
    <name evidence="9" type="ORF">FRX97_05310</name>
</gene>
<keyword evidence="3 9" id="KW-0808">Transferase</keyword>